<sequence>MRNAVVDYAIPRSKLADAKARDNKFNSTEAVAELVERAKRSFTDLGNTGEGGEMLLFLLAERFLKLPQILCKMDLKTDTRMHYHGADGVYAGVTQKGILKLYWGESKIYGDASAAIRACLNSLAPFLIEPEHDEAERERDLILLSDKADLSNPEITDALKRYFDKSSVMSKRVQYCGAALVGFDAPFYPKDEVKAVAEEIVKASRTALTGWRNSIGERLKMEKLDQMEIEMFCVPLPSAEGFRAAFLKAMGIQEQ</sequence>
<feature type="domain" description="Anti-bacteriophage protein A/HamA C-terminal" evidence="1">
    <location>
        <begin position="1"/>
        <end position="249"/>
    </location>
</feature>
<dbReference type="Pfam" id="PF08878">
    <property type="entry name" value="HamA"/>
    <property type="match status" value="1"/>
</dbReference>
<reference evidence="2 3" key="1">
    <citation type="submission" date="2018-06" db="EMBL/GenBank/DDBJ databases">
        <title>Genomic Encyclopedia of Type Strains, Phase III (KMG-III): the genomes of soil and plant-associated and newly described type strains.</title>
        <authorList>
            <person name="Whitman W."/>
        </authorList>
    </citation>
    <scope>NUCLEOTIDE SEQUENCE [LARGE SCALE GENOMIC DNA]</scope>
    <source>
        <strain evidence="2 3">LMG 23644</strain>
    </source>
</reference>
<proteinExistence type="predicted"/>
<accession>A0A329CVV0</accession>
<dbReference type="InterPro" id="IPR014976">
    <property type="entry name" value="AbpA_HamA_C"/>
</dbReference>
<dbReference type="Proteomes" id="UP000248918">
    <property type="component" value="Unassembled WGS sequence"/>
</dbReference>
<evidence type="ECO:0000259" key="1">
    <source>
        <dbReference type="Pfam" id="PF08878"/>
    </source>
</evidence>
<evidence type="ECO:0000313" key="3">
    <source>
        <dbReference type="Proteomes" id="UP000248918"/>
    </source>
</evidence>
<gene>
    <name evidence="2" type="ORF">BX591_102307</name>
</gene>
<name>A0A329CVV0_9BURK</name>
<protein>
    <submittedName>
        <fullName evidence="2">Uncharacterized protein DUF1837</fullName>
    </submittedName>
</protein>
<dbReference type="AlphaFoldDB" id="A0A329CVV0"/>
<organism evidence="2 3">
    <name type="scientific">Paraburkholderia bryophila</name>
    <dbReference type="NCBI Taxonomy" id="420952"/>
    <lineage>
        <taxon>Bacteria</taxon>
        <taxon>Pseudomonadati</taxon>
        <taxon>Pseudomonadota</taxon>
        <taxon>Betaproteobacteria</taxon>
        <taxon>Burkholderiales</taxon>
        <taxon>Burkholderiaceae</taxon>
        <taxon>Paraburkholderia</taxon>
    </lineage>
</organism>
<dbReference type="EMBL" id="QLTK01000002">
    <property type="protein sequence ID" value="RAS38022.1"/>
    <property type="molecule type" value="Genomic_DNA"/>
</dbReference>
<evidence type="ECO:0000313" key="2">
    <source>
        <dbReference type="EMBL" id="RAS38022.1"/>
    </source>
</evidence>
<comment type="caution">
    <text evidence="2">The sequence shown here is derived from an EMBL/GenBank/DDBJ whole genome shotgun (WGS) entry which is preliminary data.</text>
</comment>